<evidence type="ECO:0000256" key="3">
    <source>
        <dbReference type="RuleBase" id="RU000363"/>
    </source>
</evidence>
<sequence>MTPKSVLITGCSDGGIGSHFARAFQQVGYRVFAAVRDTTKAKQLESVENIQLITLDVTSPKAIAFCVGEVEKELDGKLDILVNNAGGAIFGPLAHASITDSKALYDVNVWGALSVTQAFLPLLIRAKGVIVNISSMAGAVPLAWQGIYNSSKAALTFLSETLKMELEPLEVRVVTAMVGAVNTQIYSNSTLLLPEDSWYAPIESIIRDQAEGKLQEPNNEAVEITTGNIVRDVLRGCRGQIWRGGEAGAASVGSWLLPTRVREFLLHRNRGLSLLRRVYKKKGF</sequence>
<proteinExistence type="inferred from homology"/>
<dbReference type="SUPFAM" id="SSF51735">
    <property type="entry name" value="NAD(P)-binding Rossmann-fold domains"/>
    <property type="match status" value="1"/>
</dbReference>
<dbReference type="InterPro" id="IPR002347">
    <property type="entry name" value="SDR_fam"/>
</dbReference>
<evidence type="ECO:0000313" key="5">
    <source>
        <dbReference type="Proteomes" id="UP001408356"/>
    </source>
</evidence>
<organism evidence="4 5">
    <name type="scientific">Seiridium unicorne</name>
    <dbReference type="NCBI Taxonomy" id="138068"/>
    <lineage>
        <taxon>Eukaryota</taxon>
        <taxon>Fungi</taxon>
        <taxon>Dikarya</taxon>
        <taxon>Ascomycota</taxon>
        <taxon>Pezizomycotina</taxon>
        <taxon>Sordariomycetes</taxon>
        <taxon>Xylariomycetidae</taxon>
        <taxon>Amphisphaeriales</taxon>
        <taxon>Sporocadaceae</taxon>
        <taxon>Seiridium</taxon>
    </lineage>
</organism>
<comment type="caution">
    <text evidence="4">The sequence shown here is derived from an EMBL/GenBank/DDBJ whole genome shotgun (WGS) entry which is preliminary data.</text>
</comment>
<evidence type="ECO:0000256" key="1">
    <source>
        <dbReference type="ARBA" id="ARBA00006484"/>
    </source>
</evidence>
<keyword evidence="2" id="KW-0560">Oxidoreductase</keyword>
<name>A0ABR2UFE8_9PEZI</name>
<reference evidence="4 5" key="1">
    <citation type="journal article" date="2024" name="J. Plant Pathol.">
        <title>Sequence and assembly of the genome of Seiridium unicorne, isolate CBS 538.82, causal agent of cypress canker disease.</title>
        <authorList>
            <person name="Scali E."/>
            <person name="Rocca G.D."/>
            <person name="Danti R."/>
            <person name="Garbelotto M."/>
            <person name="Barberini S."/>
            <person name="Baroncelli R."/>
            <person name="Emiliani G."/>
        </authorList>
    </citation>
    <scope>NUCLEOTIDE SEQUENCE [LARGE SCALE GENOMIC DNA]</scope>
    <source>
        <strain evidence="4 5">BM-138-508</strain>
    </source>
</reference>
<evidence type="ECO:0000256" key="2">
    <source>
        <dbReference type="ARBA" id="ARBA00023002"/>
    </source>
</evidence>
<dbReference type="PANTHER" id="PTHR44169:SF6">
    <property type="entry name" value="NADPH-DEPENDENT 1-ACYLDIHYDROXYACETONE PHOSPHATE REDUCTASE"/>
    <property type="match status" value="1"/>
</dbReference>
<protein>
    <submittedName>
        <fullName evidence="4">Short-chain dehydrogenase/reductase</fullName>
    </submittedName>
</protein>
<keyword evidence="5" id="KW-1185">Reference proteome</keyword>
<dbReference type="PRINTS" id="PR00081">
    <property type="entry name" value="GDHRDH"/>
</dbReference>
<comment type="similarity">
    <text evidence="1 3">Belongs to the short-chain dehydrogenases/reductases (SDR) family.</text>
</comment>
<dbReference type="Gene3D" id="3.40.50.720">
    <property type="entry name" value="NAD(P)-binding Rossmann-like Domain"/>
    <property type="match status" value="1"/>
</dbReference>
<dbReference type="PRINTS" id="PR00080">
    <property type="entry name" value="SDRFAMILY"/>
</dbReference>
<dbReference type="InterPro" id="IPR036291">
    <property type="entry name" value="NAD(P)-bd_dom_sf"/>
</dbReference>
<dbReference type="PANTHER" id="PTHR44169">
    <property type="entry name" value="NADPH-DEPENDENT 1-ACYLDIHYDROXYACETONE PHOSPHATE REDUCTASE"/>
    <property type="match status" value="1"/>
</dbReference>
<evidence type="ECO:0000313" key="4">
    <source>
        <dbReference type="EMBL" id="KAK9413218.1"/>
    </source>
</evidence>
<dbReference type="Proteomes" id="UP001408356">
    <property type="component" value="Unassembled WGS sequence"/>
</dbReference>
<dbReference type="Pfam" id="PF00106">
    <property type="entry name" value="adh_short"/>
    <property type="match status" value="1"/>
</dbReference>
<dbReference type="EMBL" id="JARVKF010000441">
    <property type="protein sequence ID" value="KAK9413218.1"/>
    <property type="molecule type" value="Genomic_DNA"/>
</dbReference>
<gene>
    <name evidence="4" type="ORF">SUNI508_11994</name>
</gene>
<accession>A0ABR2UFE8</accession>